<dbReference type="PANTHER" id="PTHR45831:SF2">
    <property type="entry name" value="LD24721P"/>
    <property type="match status" value="1"/>
</dbReference>
<evidence type="ECO:0000313" key="5">
    <source>
        <dbReference type="Proteomes" id="UP000077755"/>
    </source>
</evidence>
<keyword evidence="1" id="KW-0677">Repeat</keyword>
<evidence type="ECO:0000256" key="1">
    <source>
        <dbReference type="ARBA" id="ARBA00022737"/>
    </source>
</evidence>
<dbReference type="GO" id="GO:0016020">
    <property type="term" value="C:membrane"/>
    <property type="evidence" value="ECO:0007669"/>
    <property type="project" value="TreeGrafter"/>
</dbReference>
<dbReference type="Pfam" id="PF07719">
    <property type="entry name" value="TPR_2"/>
    <property type="match status" value="1"/>
</dbReference>
<sequence>MGELSTDSILSKRIVRSFLQFLDSVEPSPGVDPEGLEVAKECLLDVFKINHPIDSQSSDSLVEIFRLKDSTENKSNSTHKQSSTNVPSTSATLNKVHANHVAALQYLETDRTGAAHTQGISKDEMFGQFFGALEKAHFFKTMPDGADDEDQLDRATRTFHTAVAELEKSGCQTYDRKSLAEILKSQGNKAMQLKRYCDAVELYTFAIALFEDNAVFYCNRAAAYTQINQYTEAIADCVRSIEIDPNYGKAYSRLGFAYYAQGNYRDAIDKGFSKALQLDPTNESVKENIRAAEQKLREEYRRAGHYQYSSSSSHQGDPYHQSEGGSGSHGTMPSQFTSVPLTANGMPVDIGSLIRNMTANYQGAHPQDEPQGDSNNTTPPDADIRIGGNINVNLGDQMPEELSGALRSVMEMFSGTAPPPPPPPPHGNSQDNMSRRSGQS</sequence>
<dbReference type="FunFam" id="1.25.40.10:FF:000330">
    <property type="entry name" value="Tetratricopeptide repeat (TPR)-like superfamily protein"/>
    <property type="match status" value="1"/>
</dbReference>
<evidence type="ECO:0000256" key="3">
    <source>
        <dbReference type="SAM" id="MobiDB-lite"/>
    </source>
</evidence>
<keyword evidence="2" id="KW-0802">TPR repeat</keyword>
<evidence type="ECO:0008006" key="6">
    <source>
        <dbReference type="Google" id="ProtNLM"/>
    </source>
</evidence>
<dbReference type="Gene3D" id="1.20.5.420">
    <property type="entry name" value="Immunoglobulin FC, subunit C"/>
    <property type="match status" value="1"/>
</dbReference>
<dbReference type="InterPro" id="IPR019734">
    <property type="entry name" value="TPR_rpt"/>
</dbReference>
<dbReference type="Proteomes" id="UP000077755">
    <property type="component" value="Chromosome 4"/>
</dbReference>
<dbReference type="PANTHER" id="PTHR45831">
    <property type="entry name" value="LD24721P"/>
    <property type="match status" value="1"/>
</dbReference>
<dbReference type="GO" id="GO:0072380">
    <property type="term" value="C:TRC complex"/>
    <property type="evidence" value="ECO:0007669"/>
    <property type="project" value="TreeGrafter"/>
</dbReference>
<dbReference type="InterPro" id="IPR011990">
    <property type="entry name" value="TPR-like_helical_dom_sf"/>
</dbReference>
<reference evidence="4" key="2">
    <citation type="submission" date="2022-03" db="EMBL/GenBank/DDBJ databases">
        <title>Draft title - Genomic analysis of global carrot germplasm unveils the trajectory of domestication and the origin of high carotenoid orange carrot.</title>
        <authorList>
            <person name="Iorizzo M."/>
            <person name="Ellison S."/>
            <person name="Senalik D."/>
            <person name="Macko-Podgorni A."/>
            <person name="Grzebelus D."/>
            <person name="Bostan H."/>
            <person name="Rolling W."/>
            <person name="Curaba J."/>
            <person name="Simon P."/>
        </authorList>
    </citation>
    <scope>NUCLEOTIDE SEQUENCE</scope>
    <source>
        <tissue evidence="4">Leaf</tissue>
    </source>
</reference>
<feature type="compositionally biased region" description="Polar residues" evidence="3">
    <location>
        <begin position="427"/>
        <end position="440"/>
    </location>
</feature>
<feature type="compositionally biased region" description="Pro residues" evidence="3">
    <location>
        <begin position="417"/>
        <end position="426"/>
    </location>
</feature>
<dbReference type="InterPro" id="IPR047150">
    <property type="entry name" value="SGT"/>
</dbReference>
<dbReference type="GO" id="GO:0060090">
    <property type="term" value="F:molecular adaptor activity"/>
    <property type="evidence" value="ECO:0007669"/>
    <property type="project" value="TreeGrafter"/>
</dbReference>
<dbReference type="SMART" id="SM00028">
    <property type="entry name" value="TPR"/>
    <property type="match status" value="3"/>
</dbReference>
<feature type="compositionally biased region" description="Low complexity" evidence="3">
    <location>
        <begin position="305"/>
        <end position="316"/>
    </location>
</feature>
<proteinExistence type="predicted"/>
<accession>A0AAF1AY87</accession>
<protein>
    <recommendedName>
        <fullName evidence="6">SGTA homodimerisation domain-containing protein</fullName>
    </recommendedName>
</protein>
<evidence type="ECO:0000256" key="2">
    <source>
        <dbReference type="ARBA" id="ARBA00022803"/>
    </source>
</evidence>
<organism evidence="4 5">
    <name type="scientific">Daucus carota subsp. sativus</name>
    <name type="common">Carrot</name>
    <dbReference type="NCBI Taxonomy" id="79200"/>
    <lineage>
        <taxon>Eukaryota</taxon>
        <taxon>Viridiplantae</taxon>
        <taxon>Streptophyta</taxon>
        <taxon>Embryophyta</taxon>
        <taxon>Tracheophyta</taxon>
        <taxon>Spermatophyta</taxon>
        <taxon>Magnoliopsida</taxon>
        <taxon>eudicotyledons</taxon>
        <taxon>Gunneridae</taxon>
        <taxon>Pentapetalae</taxon>
        <taxon>asterids</taxon>
        <taxon>campanulids</taxon>
        <taxon>Apiales</taxon>
        <taxon>Apiaceae</taxon>
        <taxon>Apioideae</taxon>
        <taxon>Scandiceae</taxon>
        <taxon>Daucinae</taxon>
        <taxon>Daucus</taxon>
        <taxon>Daucus sect. Daucus</taxon>
    </lineage>
</organism>
<dbReference type="Pfam" id="PF00515">
    <property type="entry name" value="TPR_1"/>
    <property type="match status" value="1"/>
</dbReference>
<dbReference type="SUPFAM" id="SSF48452">
    <property type="entry name" value="TPR-like"/>
    <property type="match status" value="1"/>
</dbReference>
<name>A0AAF1AY87_DAUCS</name>
<dbReference type="AlphaFoldDB" id="A0AAF1AY87"/>
<feature type="region of interest" description="Disordered" evidence="3">
    <location>
        <begin position="406"/>
        <end position="440"/>
    </location>
</feature>
<dbReference type="InterPro" id="IPR013105">
    <property type="entry name" value="TPR_2"/>
</dbReference>
<evidence type="ECO:0000313" key="4">
    <source>
        <dbReference type="EMBL" id="WOG97517.1"/>
    </source>
</evidence>
<feature type="region of interest" description="Disordered" evidence="3">
    <location>
        <begin position="305"/>
        <end position="343"/>
    </location>
</feature>
<dbReference type="Gene3D" id="1.25.40.10">
    <property type="entry name" value="Tetratricopeptide repeat domain"/>
    <property type="match status" value="1"/>
</dbReference>
<dbReference type="EMBL" id="CP093346">
    <property type="protein sequence ID" value="WOG97517.1"/>
    <property type="molecule type" value="Genomic_DNA"/>
</dbReference>
<gene>
    <name evidence="4" type="ORF">DCAR_0416857</name>
</gene>
<feature type="compositionally biased region" description="Polar residues" evidence="3">
    <location>
        <begin position="329"/>
        <end position="341"/>
    </location>
</feature>
<dbReference type="GO" id="GO:0006620">
    <property type="term" value="P:post-translational protein targeting to endoplasmic reticulum membrane"/>
    <property type="evidence" value="ECO:0007669"/>
    <property type="project" value="TreeGrafter"/>
</dbReference>
<feature type="region of interest" description="Disordered" evidence="3">
    <location>
        <begin position="362"/>
        <end position="385"/>
    </location>
</feature>
<keyword evidence="5" id="KW-1185">Reference proteome</keyword>
<reference evidence="4" key="1">
    <citation type="journal article" date="2016" name="Nat. Genet.">
        <title>A high-quality carrot genome assembly provides new insights into carotenoid accumulation and asterid genome evolution.</title>
        <authorList>
            <person name="Iorizzo M."/>
            <person name="Ellison S."/>
            <person name="Senalik D."/>
            <person name="Zeng P."/>
            <person name="Satapoomin P."/>
            <person name="Huang J."/>
            <person name="Bowman M."/>
            <person name="Iovene M."/>
            <person name="Sanseverino W."/>
            <person name="Cavagnaro P."/>
            <person name="Yildiz M."/>
            <person name="Macko-Podgorni A."/>
            <person name="Moranska E."/>
            <person name="Grzebelus E."/>
            <person name="Grzebelus D."/>
            <person name="Ashrafi H."/>
            <person name="Zheng Z."/>
            <person name="Cheng S."/>
            <person name="Spooner D."/>
            <person name="Van Deynze A."/>
            <person name="Simon P."/>
        </authorList>
    </citation>
    <scope>NUCLEOTIDE SEQUENCE</scope>
    <source>
        <tissue evidence="4">Leaf</tissue>
    </source>
</reference>